<evidence type="ECO:0000256" key="2">
    <source>
        <dbReference type="ARBA" id="ARBA00004496"/>
    </source>
</evidence>
<feature type="domain" description="HYDIN/VesB/CFA65-like Ig-like" evidence="6">
    <location>
        <begin position="635"/>
        <end position="727"/>
    </location>
</feature>
<evidence type="ECO:0000259" key="6">
    <source>
        <dbReference type="Pfam" id="PF22544"/>
    </source>
</evidence>
<dbReference type="KEGG" id="geo:Geob_1583"/>
<evidence type="ECO:0000256" key="1">
    <source>
        <dbReference type="ARBA" id="ARBA00004138"/>
    </source>
</evidence>
<dbReference type="InterPro" id="IPR053879">
    <property type="entry name" value="HYDIN_VesB_CFA65-like_Ig"/>
</dbReference>
<evidence type="ECO:0000313" key="7">
    <source>
        <dbReference type="EMBL" id="ACM19941.1"/>
    </source>
</evidence>
<comment type="subcellular location">
    <subcellularLocation>
        <location evidence="1">Cell projection</location>
        <location evidence="1">Cilium</location>
    </subcellularLocation>
    <subcellularLocation>
        <location evidence="2">Cytoplasm</location>
    </subcellularLocation>
</comment>
<dbReference type="SUPFAM" id="SSF110296">
    <property type="entry name" value="Oligoxyloglucan reducing end-specific cellobiohydrolase"/>
    <property type="match status" value="2"/>
</dbReference>
<name>B9M5W0_GEODF</name>
<dbReference type="InterPro" id="IPR013783">
    <property type="entry name" value="Ig-like_fold"/>
</dbReference>
<keyword evidence="8" id="KW-1185">Reference proteome</keyword>
<accession>B9M5W0</accession>
<evidence type="ECO:0000256" key="4">
    <source>
        <dbReference type="ARBA" id="ARBA00023069"/>
    </source>
</evidence>
<dbReference type="HOGENOM" id="CLU_321262_0_0_7"/>
<sequence>MKLLREKFSILGFLAFFCFCSIWHFPSVAFAATGQWTGLGPWGGDVECLLAISPSILYAGTQNGGVFKSSDGGAHWVAVNNGLGNPTVFALAADPAAPANLYAATYGNGIYKSLDAGSSWSRLAASPAFVYALAVDPADSSTLYAGTDGGGVYKSTDGGATWNGANAGIPTAQVNALVVDPRLTTTVYVATANGIFRSPDGGANWSLVADTGWTRDIAISSVTPATLYAATGAGIFRSNDGTTWTSAGLSGSSAYALAINPADPAKVFAGTTAGIFGSADSGDNWTLVANGLTNGNVQTIIFDPSDTTNSSLFAGTWGGGVFKTSNSGNDWQSANLGLGNTFVQAVVTDPSAPATVYAGSIDGIHISTDGGATWLSSSSGLGNRDVEALLVNPMSPTQLYAGTWGSGVYKSADGGASWMAANTGISSALVHAVAMDAANPQVVYAGTNSGIFISSGGSAWNLCSNGIPADTEVWSVLTAANSVVYAGTGTGFYRSSNGGVEWIQSNTGLAPCGVVYGLAADPTADSTLYAATCGGVYKSTNGGVNWTSASSGIGEINVYNLTFTGTAPVIIYAGTDSGVFVSRDAAATWNTLNTGLTNGDIYAVAVAGTSPATIYAGTWGGGVFSLTSTQDICVSPPALDLGYRVASGNSASQTVTISNGGASDLVIGSLAITGAGAAAFSVTPGTCSSLTPTILPGGSCTLNLIFAPPSGGPYAANLELASNSGNTPIVNVGLNGIGAFSLSVFLGGTGSGGVSVSAEPPVDAGLVCSPASIYCGAFERGSSIILTPSADSTSYFSGWSGCPMTMGDSCFITMNNAVNATASFIRVTSLQAIIDAALGDDIIKLPITTYVENVVMNQAGKSLTLSGGWSDYSFLSQTGFTNIQGSLTIANGTLILENFQII</sequence>
<reference evidence="7 8" key="1">
    <citation type="submission" date="2009-01" db="EMBL/GenBank/DDBJ databases">
        <title>Complete sequence of Geobacter sp. FRC-32.</title>
        <authorList>
            <consortium name="US DOE Joint Genome Institute"/>
            <person name="Lucas S."/>
            <person name="Copeland A."/>
            <person name="Lapidus A."/>
            <person name="Glavina del Rio T."/>
            <person name="Dalin E."/>
            <person name="Tice H."/>
            <person name="Bruce D."/>
            <person name="Goodwin L."/>
            <person name="Pitluck S."/>
            <person name="Saunders E."/>
            <person name="Brettin T."/>
            <person name="Detter J.C."/>
            <person name="Han C."/>
            <person name="Larimer F."/>
            <person name="Land M."/>
            <person name="Hauser L."/>
            <person name="Kyrpides N."/>
            <person name="Ovchinnikova G."/>
            <person name="Kostka J."/>
            <person name="Richardson P."/>
        </authorList>
    </citation>
    <scope>NUCLEOTIDE SEQUENCE [LARGE SCALE GENOMIC DNA]</scope>
    <source>
        <strain evidence="8">DSM 22248 / JCM 15807 / FRC-32</strain>
    </source>
</reference>
<dbReference type="PANTHER" id="PTHR43739">
    <property type="entry name" value="XYLOGLUCANASE (EUROFUNG)"/>
    <property type="match status" value="1"/>
</dbReference>
<dbReference type="eggNOG" id="COG4447">
    <property type="taxonomic scope" value="Bacteria"/>
</dbReference>
<dbReference type="GO" id="GO:0005737">
    <property type="term" value="C:cytoplasm"/>
    <property type="evidence" value="ECO:0007669"/>
    <property type="project" value="UniProtKB-SubCell"/>
</dbReference>
<dbReference type="OrthoDB" id="6244278at2"/>
<organism evidence="7 8">
    <name type="scientific">Geotalea daltonii (strain DSM 22248 / JCM 15807 / FRC-32)</name>
    <name type="common">Geobacter daltonii</name>
    <dbReference type="NCBI Taxonomy" id="316067"/>
    <lineage>
        <taxon>Bacteria</taxon>
        <taxon>Pseudomonadati</taxon>
        <taxon>Thermodesulfobacteriota</taxon>
        <taxon>Desulfuromonadia</taxon>
        <taxon>Geobacterales</taxon>
        <taxon>Geobacteraceae</taxon>
        <taxon>Geotalea</taxon>
    </lineage>
</organism>
<dbReference type="PANTHER" id="PTHR43739:SF5">
    <property type="entry name" value="EXO-ALPHA-SIALIDASE"/>
    <property type="match status" value="1"/>
</dbReference>
<keyword evidence="4" id="KW-0969">Cilium</keyword>
<evidence type="ECO:0000313" key="8">
    <source>
        <dbReference type="Proteomes" id="UP000007721"/>
    </source>
</evidence>
<dbReference type="RefSeq" id="WP_012646670.1">
    <property type="nucleotide sequence ID" value="NC_011979.1"/>
</dbReference>
<gene>
    <name evidence="7" type="ordered locus">Geob_1583</name>
</gene>
<dbReference type="Gene3D" id="2.60.40.10">
    <property type="entry name" value="Immunoglobulins"/>
    <property type="match status" value="1"/>
</dbReference>
<keyword evidence="5" id="KW-0966">Cell projection</keyword>
<dbReference type="Pfam" id="PF22544">
    <property type="entry name" value="HYDIN_VesB_CFA65-like_Ig"/>
    <property type="match status" value="1"/>
</dbReference>
<keyword evidence="3" id="KW-0963">Cytoplasm</keyword>
<evidence type="ECO:0000256" key="3">
    <source>
        <dbReference type="ARBA" id="ARBA00022490"/>
    </source>
</evidence>
<dbReference type="GO" id="GO:0010411">
    <property type="term" value="P:xyloglucan metabolic process"/>
    <property type="evidence" value="ECO:0007669"/>
    <property type="project" value="TreeGrafter"/>
</dbReference>
<dbReference type="EMBL" id="CP001390">
    <property type="protein sequence ID" value="ACM19941.1"/>
    <property type="molecule type" value="Genomic_DNA"/>
</dbReference>
<dbReference type="Gene3D" id="2.130.10.10">
    <property type="entry name" value="YVTN repeat-like/Quinoprotein amine dehydrogenase"/>
    <property type="match status" value="5"/>
</dbReference>
<dbReference type="NCBIfam" id="NF012200">
    <property type="entry name" value="choice_anch_D"/>
    <property type="match status" value="1"/>
</dbReference>
<proteinExistence type="predicted"/>
<dbReference type="Proteomes" id="UP000007721">
    <property type="component" value="Chromosome"/>
</dbReference>
<dbReference type="InterPro" id="IPR015943">
    <property type="entry name" value="WD40/YVTN_repeat-like_dom_sf"/>
</dbReference>
<protein>
    <recommendedName>
        <fullName evidence="6">HYDIN/VesB/CFA65-like Ig-like domain-containing protein</fullName>
    </recommendedName>
</protein>
<dbReference type="AlphaFoldDB" id="B9M5W0"/>
<evidence type="ECO:0000256" key="5">
    <source>
        <dbReference type="ARBA" id="ARBA00023273"/>
    </source>
</evidence>
<dbReference type="InterPro" id="IPR052025">
    <property type="entry name" value="Xyloglucanase_GH74"/>
</dbReference>